<dbReference type="GeneID" id="87840990"/>
<organism evidence="2 3">
    <name type="scientific">Chaetomium fimeti</name>
    <dbReference type="NCBI Taxonomy" id="1854472"/>
    <lineage>
        <taxon>Eukaryota</taxon>
        <taxon>Fungi</taxon>
        <taxon>Dikarya</taxon>
        <taxon>Ascomycota</taxon>
        <taxon>Pezizomycotina</taxon>
        <taxon>Sordariomycetes</taxon>
        <taxon>Sordariomycetidae</taxon>
        <taxon>Sordariales</taxon>
        <taxon>Chaetomiaceae</taxon>
        <taxon>Chaetomium</taxon>
    </lineage>
</organism>
<dbReference type="Proteomes" id="UP001278766">
    <property type="component" value="Unassembled WGS sequence"/>
</dbReference>
<protein>
    <submittedName>
        <fullName evidence="2">Uncharacterized protein</fullName>
    </submittedName>
</protein>
<accession>A0AAE0LQY9</accession>
<name>A0AAE0LQY9_9PEZI</name>
<proteinExistence type="predicted"/>
<evidence type="ECO:0000313" key="2">
    <source>
        <dbReference type="EMBL" id="KAK3294212.1"/>
    </source>
</evidence>
<sequence length="89" mass="9524">MKPQPSLFWAAVGPLPFIACSRAFIPLPREVRGGPSISVGPQETSASGERPGCLHKTLGIPNHEQAEIHTGSASEGSRPHHKVHAFRLP</sequence>
<dbReference type="EMBL" id="JAUEPN010000005">
    <property type="protein sequence ID" value="KAK3294212.1"/>
    <property type="molecule type" value="Genomic_DNA"/>
</dbReference>
<reference evidence="2" key="1">
    <citation type="journal article" date="2023" name="Mol. Phylogenet. Evol.">
        <title>Genome-scale phylogeny and comparative genomics of the fungal order Sordariales.</title>
        <authorList>
            <person name="Hensen N."/>
            <person name="Bonometti L."/>
            <person name="Westerberg I."/>
            <person name="Brannstrom I.O."/>
            <person name="Guillou S."/>
            <person name="Cros-Aarteil S."/>
            <person name="Calhoun S."/>
            <person name="Haridas S."/>
            <person name="Kuo A."/>
            <person name="Mondo S."/>
            <person name="Pangilinan J."/>
            <person name="Riley R."/>
            <person name="LaButti K."/>
            <person name="Andreopoulos B."/>
            <person name="Lipzen A."/>
            <person name="Chen C."/>
            <person name="Yan M."/>
            <person name="Daum C."/>
            <person name="Ng V."/>
            <person name="Clum A."/>
            <person name="Steindorff A."/>
            <person name="Ohm R.A."/>
            <person name="Martin F."/>
            <person name="Silar P."/>
            <person name="Natvig D.O."/>
            <person name="Lalanne C."/>
            <person name="Gautier V."/>
            <person name="Ament-Velasquez S.L."/>
            <person name="Kruys A."/>
            <person name="Hutchinson M.I."/>
            <person name="Powell A.J."/>
            <person name="Barry K."/>
            <person name="Miller A.N."/>
            <person name="Grigoriev I.V."/>
            <person name="Debuchy R."/>
            <person name="Gladieux P."/>
            <person name="Hiltunen Thoren M."/>
            <person name="Johannesson H."/>
        </authorList>
    </citation>
    <scope>NUCLEOTIDE SEQUENCE</scope>
    <source>
        <strain evidence="2">CBS 168.71</strain>
    </source>
</reference>
<comment type="caution">
    <text evidence="2">The sequence shown here is derived from an EMBL/GenBank/DDBJ whole genome shotgun (WGS) entry which is preliminary data.</text>
</comment>
<evidence type="ECO:0000256" key="1">
    <source>
        <dbReference type="SAM" id="MobiDB-lite"/>
    </source>
</evidence>
<gene>
    <name evidence="2" type="ORF">B0H64DRAFT_400129</name>
</gene>
<feature type="compositionally biased region" description="Basic residues" evidence="1">
    <location>
        <begin position="79"/>
        <end position="89"/>
    </location>
</feature>
<dbReference type="RefSeq" id="XP_062657726.1">
    <property type="nucleotide sequence ID" value="XM_062804042.1"/>
</dbReference>
<feature type="region of interest" description="Disordered" evidence="1">
    <location>
        <begin position="67"/>
        <end position="89"/>
    </location>
</feature>
<evidence type="ECO:0000313" key="3">
    <source>
        <dbReference type="Proteomes" id="UP001278766"/>
    </source>
</evidence>
<reference evidence="2" key="2">
    <citation type="submission" date="2023-06" db="EMBL/GenBank/DDBJ databases">
        <authorList>
            <consortium name="Lawrence Berkeley National Laboratory"/>
            <person name="Haridas S."/>
            <person name="Hensen N."/>
            <person name="Bonometti L."/>
            <person name="Westerberg I."/>
            <person name="Brannstrom I.O."/>
            <person name="Guillou S."/>
            <person name="Cros-Aarteil S."/>
            <person name="Calhoun S."/>
            <person name="Kuo A."/>
            <person name="Mondo S."/>
            <person name="Pangilinan J."/>
            <person name="Riley R."/>
            <person name="Labutti K."/>
            <person name="Andreopoulos B."/>
            <person name="Lipzen A."/>
            <person name="Chen C."/>
            <person name="Yanf M."/>
            <person name="Daum C."/>
            <person name="Ng V."/>
            <person name="Clum A."/>
            <person name="Steindorff A."/>
            <person name="Ohm R."/>
            <person name="Martin F."/>
            <person name="Silar P."/>
            <person name="Natvig D."/>
            <person name="Lalanne C."/>
            <person name="Gautier V."/>
            <person name="Ament-Velasquez S.L."/>
            <person name="Kruys A."/>
            <person name="Hutchinson M.I."/>
            <person name="Powell A.J."/>
            <person name="Barry K."/>
            <person name="Miller A.N."/>
            <person name="Grigoriev I.V."/>
            <person name="Debuchy R."/>
            <person name="Gladieux P."/>
            <person name="Thoren M.H."/>
            <person name="Johannesson H."/>
        </authorList>
    </citation>
    <scope>NUCLEOTIDE SEQUENCE</scope>
    <source>
        <strain evidence="2">CBS 168.71</strain>
    </source>
</reference>
<keyword evidence="3" id="KW-1185">Reference proteome</keyword>
<dbReference type="AlphaFoldDB" id="A0AAE0LQY9"/>